<protein>
    <recommendedName>
        <fullName evidence="10">Peptidase S1 domain-containing protein</fullName>
    </recommendedName>
</protein>
<dbReference type="InterPro" id="IPR033116">
    <property type="entry name" value="TRYPSIN_SER"/>
</dbReference>
<evidence type="ECO:0000256" key="7">
    <source>
        <dbReference type="ARBA" id="ARBA00023157"/>
    </source>
</evidence>
<dbReference type="InterPro" id="IPR043504">
    <property type="entry name" value="Peptidase_S1_PA_chymotrypsin"/>
</dbReference>
<dbReference type="GO" id="GO:0004252">
    <property type="term" value="F:serine-type endopeptidase activity"/>
    <property type="evidence" value="ECO:0007669"/>
    <property type="project" value="InterPro"/>
</dbReference>
<comment type="similarity">
    <text evidence="2">Belongs to the peptidase S1 family.</text>
</comment>
<dbReference type="InterPro" id="IPR018114">
    <property type="entry name" value="TRYPSIN_HIS"/>
</dbReference>
<keyword evidence="7" id="KW-1015">Disulfide bond</keyword>
<dbReference type="PROSITE" id="PS00134">
    <property type="entry name" value="TRYPSIN_HIS"/>
    <property type="match status" value="1"/>
</dbReference>
<feature type="signal peptide" evidence="9">
    <location>
        <begin position="1"/>
        <end position="16"/>
    </location>
</feature>
<dbReference type="InterPro" id="IPR001314">
    <property type="entry name" value="Peptidase_S1A"/>
</dbReference>
<dbReference type="InterPro" id="IPR001254">
    <property type="entry name" value="Trypsin_dom"/>
</dbReference>
<dbReference type="AlphaFoldDB" id="A0AAN7P2N0"/>
<evidence type="ECO:0000256" key="1">
    <source>
        <dbReference type="ARBA" id="ARBA00004613"/>
    </source>
</evidence>
<evidence type="ECO:0000256" key="6">
    <source>
        <dbReference type="ARBA" id="ARBA00022825"/>
    </source>
</evidence>
<keyword evidence="9" id="KW-0732">Signal</keyword>
<evidence type="ECO:0000256" key="5">
    <source>
        <dbReference type="ARBA" id="ARBA00022801"/>
    </source>
</evidence>
<dbReference type="GO" id="GO:0005576">
    <property type="term" value="C:extracellular region"/>
    <property type="evidence" value="ECO:0007669"/>
    <property type="project" value="UniProtKB-SubCell"/>
</dbReference>
<dbReference type="PROSITE" id="PS00135">
    <property type="entry name" value="TRYPSIN_SER"/>
    <property type="match status" value="1"/>
</dbReference>
<keyword evidence="12" id="KW-1185">Reference proteome</keyword>
<keyword evidence="3" id="KW-0964">Secreted</keyword>
<dbReference type="InterPro" id="IPR050430">
    <property type="entry name" value="Peptidase_S1"/>
</dbReference>
<sequence length="247" mass="26331">MISFVVFGFLLASVYAGTVAGPFAKILGGSNASVGEYPHQVSLRLDSHFCGGSIIAINWILTAAHCLYNINIPRITIVVGTNQLNAGGTPYLVANATIHEYFNPPSTANDIGVIRVKTNIVTSNLVKIISLANTLPADFSICSLSGWGLTSYPSQIIPNDLQHIQLYKISLEECRRDLPTLTIYDTNVCTFKAPGQGACKGDSGGPLISGNVQIGVVSWGIPCALGVPDVFTSVPSYRSWITNKTEV</sequence>
<dbReference type="SMART" id="SM00020">
    <property type="entry name" value="Tryp_SPc"/>
    <property type="match status" value="1"/>
</dbReference>
<name>A0AAN7P2N0_9COLE</name>
<dbReference type="PANTHER" id="PTHR24276:SF98">
    <property type="entry name" value="FI18310P1-RELATED"/>
    <property type="match status" value="1"/>
</dbReference>
<dbReference type="InterPro" id="IPR009003">
    <property type="entry name" value="Peptidase_S1_PA"/>
</dbReference>
<evidence type="ECO:0000256" key="9">
    <source>
        <dbReference type="SAM" id="SignalP"/>
    </source>
</evidence>
<evidence type="ECO:0000259" key="10">
    <source>
        <dbReference type="PROSITE" id="PS50240"/>
    </source>
</evidence>
<dbReference type="EMBL" id="JARPUR010000007">
    <property type="protein sequence ID" value="KAK4872916.1"/>
    <property type="molecule type" value="Genomic_DNA"/>
</dbReference>
<organism evidence="11 12">
    <name type="scientific">Aquatica leii</name>
    <dbReference type="NCBI Taxonomy" id="1421715"/>
    <lineage>
        <taxon>Eukaryota</taxon>
        <taxon>Metazoa</taxon>
        <taxon>Ecdysozoa</taxon>
        <taxon>Arthropoda</taxon>
        <taxon>Hexapoda</taxon>
        <taxon>Insecta</taxon>
        <taxon>Pterygota</taxon>
        <taxon>Neoptera</taxon>
        <taxon>Endopterygota</taxon>
        <taxon>Coleoptera</taxon>
        <taxon>Polyphaga</taxon>
        <taxon>Elateriformia</taxon>
        <taxon>Elateroidea</taxon>
        <taxon>Lampyridae</taxon>
        <taxon>Luciolinae</taxon>
        <taxon>Aquatica</taxon>
    </lineage>
</organism>
<reference evidence="12" key="1">
    <citation type="submission" date="2023-01" db="EMBL/GenBank/DDBJ databases">
        <title>Key to firefly adult light organ development and bioluminescence: homeobox transcription factors regulate luciferase expression and transportation to peroxisome.</title>
        <authorList>
            <person name="Fu X."/>
        </authorList>
    </citation>
    <scope>NUCLEOTIDE SEQUENCE [LARGE SCALE GENOMIC DNA]</scope>
</reference>
<evidence type="ECO:0000313" key="12">
    <source>
        <dbReference type="Proteomes" id="UP001353858"/>
    </source>
</evidence>
<evidence type="ECO:0000256" key="4">
    <source>
        <dbReference type="ARBA" id="ARBA00022670"/>
    </source>
</evidence>
<dbReference type="Pfam" id="PF00089">
    <property type="entry name" value="Trypsin"/>
    <property type="match status" value="1"/>
</dbReference>
<accession>A0AAN7P2N0</accession>
<dbReference type="PRINTS" id="PR00722">
    <property type="entry name" value="CHYMOTRYPSIN"/>
</dbReference>
<evidence type="ECO:0000313" key="11">
    <source>
        <dbReference type="EMBL" id="KAK4872916.1"/>
    </source>
</evidence>
<keyword evidence="4 8" id="KW-0645">Protease</keyword>
<proteinExistence type="inferred from homology"/>
<dbReference type="CDD" id="cd00190">
    <property type="entry name" value="Tryp_SPc"/>
    <property type="match status" value="1"/>
</dbReference>
<feature type="domain" description="Peptidase S1" evidence="10">
    <location>
        <begin position="26"/>
        <end position="246"/>
    </location>
</feature>
<dbReference type="PROSITE" id="PS50240">
    <property type="entry name" value="TRYPSIN_DOM"/>
    <property type="match status" value="1"/>
</dbReference>
<keyword evidence="6 8" id="KW-0720">Serine protease</keyword>
<dbReference type="GO" id="GO:0016485">
    <property type="term" value="P:protein processing"/>
    <property type="evidence" value="ECO:0007669"/>
    <property type="project" value="UniProtKB-ARBA"/>
</dbReference>
<dbReference type="Proteomes" id="UP001353858">
    <property type="component" value="Unassembled WGS sequence"/>
</dbReference>
<keyword evidence="5 8" id="KW-0378">Hydrolase</keyword>
<evidence type="ECO:0000256" key="2">
    <source>
        <dbReference type="ARBA" id="ARBA00007664"/>
    </source>
</evidence>
<dbReference type="Gene3D" id="2.40.10.10">
    <property type="entry name" value="Trypsin-like serine proteases"/>
    <property type="match status" value="2"/>
</dbReference>
<comment type="subcellular location">
    <subcellularLocation>
        <location evidence="1">Secreted</location>
    </subcellularLocation>
</comment>
<dbReference type="PANTHER" id="PTHR24276">
    <property type="entry name" value="POLYSERASE-RELATED"/>
    <property type="match status" value="1"/>
</dbReference>
<dbReference type="SUPFAM" id="SSF50494">
    <property type="entry name" value="Trypsin-like serine proteases"/>
    <property type="match status" value="1"/>
</dbReference>
<gene>
    <name evidence="11" type="ORF">RN001_014945</name>
</gene>
<feature type="chain" id="PRO_5042915342" description="Peptidase S1 domain-containing protein" evidence="9">
    <location>
        <begin position="17"/>
        <end position="247"/>
    </location>
</feature>
<dbReference type="FunFam" id="2.40.10.10:FF:000047">
    <property type="entry name" value="Trypsin eta"/>
    <property type="match status" value="1"/>
</dbReference>
<evidence type="ECO:0000256" key="3">
    <source>
        <dbReference type="ARBA" id="ARBA00022525"/>
    </source>
</evidence>
<comment type="caution">
    <text evidence="11">The sequence shown here is derived from an EMBL/GenBank/DDBJ whole genome shotgun (WGS) entry which is preliminary data.</text>
</comment>
<evidence type="ECO:0000256" key="8">
    <source>
        <dbReference type="RuleBase" id="RU363034"/>
    </source>
</evidence>